<evidence type="ECO:0000313" key="4">
    <source>
        <dbReference type="Proteomes" id="UP000813824"/>
    </source>
</evidence>
<reference evidence="3" key="1">
    <citation type="journal article" date="2021" name="New Phytol.">
        <title>Evolutionary innovations through gain and loss of genes in the ectomycorrhizal Boletales.</title>
        <authorList>
            <person name="Wu G."/>
            <person name="Miyauchi S."/>
            <person name="Morin E."/>
            <person name="Kuo A."/>
            <person name="Drula E."/>
            <person name="Varga T."/>
            <person name="Kohler A."/>
            <person name="Feng B."/>
            <person name="Cao Y."/>
            <person name="Lipzen A."/>
            <person name="Daum C."/>
            <person name="Hundley H."/>
            <person name="Pangilinan J."/>
            <person name="Johnson J."/>
            <person name="Barry K."/>
            <person name="LaButti K."/>
            <person name="Ng V."/>
            <person name="Ahrendt S."/>
            <person name="Min B."/>
            <person name="Choi I.G."/>
            <person name="Park H."/>
            <person name="Plett J.M."/>
            <person name="Magnuson J."/>
            <person name="Spatafora J.W."/>
            <person name="Nagy L.G."/>
            <person name="Henrissat B."/>
            <person name="Grigoriev I.V."/>
            <person name="Yang Z.L."/>
            <person name="Xu J."/>
            <person name="Martin F.M."/>
        </authorList>
    </citation>
    <scope>NUCLEOTIDE SEQUENCE</scope>
    <source>
        <strain evidence="3">KKN 215</strain>
    </source>
</reference>
<comment type="caution">
    <text evidence="3">The sequence shown here is derived from an EMBL/GenBank/DDBJ whole genome shotgun (WGS) entry which is preliminary data.</text>
</comment>
<organism evidence="3 4">
    <name type="scientific">Cristinia sonorae</name>
    <dbReference type="NCBI Taxonomy" id="1940300"/>
    <lineage>
        <taxon>Eukaryota</taxon>
        <taxon>Fungi</taxon>
        <taxon>Dikarya</taxon>
        <taxon>Basidiomycota</taxon>
        <taxon>Agaricomycotina</taxon>
        <taxon>Agaricomycetes</taxon>
        <taxon>Agaricomycetidae</taxon>
        <taxon>Agaricales</taxon>
        <taxon>Pleurotineae</taxon>
        <taxon>Stephanosporaceae</taxon>
        <taxon>Cristinia</taxon>
    </lineage>
</organism>
<evidence type="ECO:0000256" key="1">
    <source>
        <dbReference type="SAM" id="MobiDB-lite"/>
    </source>
</evidence>
<evidence type="ECO:0000313" key="3">
    <source>
        <dbReference type="EMBL" id="KAH8078051.1"/>
    </source>
</evidence>
<dbReference type="AlphaFoldDB" id="A0A8K0XK02"/>
<keyword evidence="4" id="KW-1185">Reference proteome</keyword>
<feature type="chain" id="PRO_5035418718" description="Hydrophobin" evidence="2">
    <location>
        <begin position="22"/>
        <end position="186"/>
    </location>
</feature>
<feature type="compositionally biased region" description="Pro residues" evidence="1">
    <location>
        <begin position="98"/>
        <end position="107"/>
    </location>
</feature>
<feature type="compositionally biased region" description="Polar residues" evidence="1">
    <location>
        <begin position="37"/>
        <end position="52"/>
    </location>
</feature>
<gene>
    <name evidence="3" type="ORF">BXZ70DRAFT_689489</name>
</gene>
<feature type="region of interest" description="Disordered" evidence="1">
    <location>
        <begin position="32"/>
        <end position="108"/>
    </location>
</feature>
<sequence>MLTATTSFIGIASILALGAIASPQGYQPFRPYDGSNGVASSTSSPESANNAAGSGALFGNDGAGLDNGVDDNNGTPFGIGPGRNGGGSSDGEGGGEDPTPPPDPTPTPAVCGGRLQCCDSSIYGYFAASSPQGQDFLSYEGLPLDTPGLIAYGCADVGSADGCNAALCCPSDQAGFVRLRCDLFSS</sequence>
<accession>A0A8K0XK02</accession>
<keyword evidence="2" id="KW-0732">Signal</keyword>
<dbReference type="EMBL" id="JAEVFJ010000060">
    <property type="protein sequence ID" value="KAH8078051.1"/>
    <property type="molecule type" value="Genomic_DNA"/>
</dbReference>
<dbReference type="Proteomes" id="UP000813824">
    <property type="component" value="Unassembled WGS sequence"/>
</dbReference>
<evidence type="ECO:0000256" key="2">
    <source>
        <dbReference type="SAM" id="SignalP"/>
    </source>
</evidence>
<feature type="signal peptide" evidence="2">
    <location>
        <begin position="1"/>
        <end position="21"/>
    </location>
</feature>
<proteinExistence type="predicted"/>
<name>A0A8K0XK02_9AGAR</name>
<protein>
    <recommendedName>
        <fullName evidence="5">Hydrophobin</fullName>
    </recommendedName>
</protein>
<evidence type="ECO:0008006" key="5">
    <source>
        <dbReference type="Google" id="ProtNLM"/>
    </source>
</evidence>
<feature type="compositionally biased region" description="Gly residues" evidence="1">
    <location>
        <begin position="77"/>
        <end position="92"/>
    </location>
</feature>